<dbReference type="InterPro" id="IPR009241">
    <property type="entry name" value="HigB-like"/>
</dbReference>
<comment type="caution">
    <text evidence="1">The sequence shown here is derived from an EMBL/GenBank/DDBJ whole genome shotgun (WGS) entry which is preliminary data.</text>
</comment>
<gene>
    <name evidence="1" type="ORF">FC98_GL001729</name>
</gene>
<dbReference type="Proteomes" id="UP000051439">
    <property type="component" value="Unassembled WGS sequence"/>
</dbReference>
<keyword evidence="2" id="KW-1185">Reference proteome</keyword>
<dbReference type="Pfam" id="PF05973">
    <property type="entry name" value="Gp49"/>
    <property type="match status" value="1"/>
</dbReference>
<proteinExistence type="predicted"/>
<dbReference type="PATRIC" id="fig|1423766.4.peg.1788"/>
<name>A0A0R1NJ41_9LACO</name>
<dbReference type="RefSeq" id="WP_056949613.1">
    <property type="nucleotide sequence ID" value="NZ_AZEB01000030.1"/>
</dbReference>
<evidence type="ECO:0008006" key="3">
    <source>
        <dbReference type="Google" id="ProtNLM"/>
    </source>
</evidence>
<dbReference type="AlphaFoldDB" id="A0A0R1NJ41"/>
<evidence type="ECO:0000313" key="2">
    <source>
        <dbReference type="Proteomes" id="UP000051439"/>
    </source>
</evidence>
<dbReference type="EMBL" id="AZEB01000030">
    <property type="protein sequence ID" value="KRL20319.1"/>
    <property type="molecule type" value="Genomic_DNA"/>
</dbReference>
<evidence type="ECO:0000313" key="1">
    <source>
        <dbReference type="EMBL" id="KRL20319.1"/>
    </source>
</evidence>
<accession>A0A0R1NJ41</accession>
<organism evidence="1 2">
    <name type="scientific">Lentilactobacillus kisonensis DSM 19906 = JCM 15041</name>
    <dbReference type="NCBI Taxonomy" id="1423766"/>
    <lineage>
        <taxon>Bacteria</taxon>
        <taxon>Bacillati</taxon>
        <taxon>Bacillota</taxon>
        <taxon>Bacilli</taxon>
        <taxon>Lactobacillales</taxon>
        <taxon>Lactobacillaceae</taxon>
        <taxon>Lentilactobacillus</taxon>
    </lineage>
</organism>
<reference evidence="1 2" key="1">
    <citation type="journal article" date="2015" name="Genome Announc.">
        <title>Expanding the biotechnology potential of lactobacilli through comparative genomics of 213 strains and associated genera.</title>
        <authorList>
            <person name="Sun Z."/>
            <person name="Harris H.M."/>
            <person name="McCann A."/>
            <person name="Guo C."/>
            <person name="Argimon S."/>
            <person name="Zhang W."/>
            <person name="Yang X."/>
            <person name="Jeffery I.B."/>
            <person name="Cooney J.C."/>
            <person name="Kagawa T.F."/>
            <person name="Liu W."/>
            <person name="Song Y."/>
            <person name="Salvetti E."/>
            <person name="Wrobel A."/>
            <person name="Rasinkangas P."/>
            <person name="Parkhill J."/>
            <person name="Rea M.C."/>
            <person name="O'Sullivan O."/>
            <person name="Ritari J."/>
            <person name="Douillard F.P."/>
            <person name="Paul Ross R."/>
            <person name="Yang R."/>
            <person name="Briner A.E."/>
            <person name="Felis G.E."/>
            <person name="de Vos W.M."/>
            <person name="Barrangou R."/>
            <person name="Klaenhammer T.R."/>
            <person name="Caufield P.W."/>
            <person name="Cui Y."/>
            <person name="Zhang H."/>
            <person name="O'Toole P.W."/>
        </authorList>
    </citation>
    <scope>NUCLEOTIDE SEQUENCE [LARGE SCALE GENOMIC DNA]</scope>
    <source>
        <strain evidence="1 2">DSM 19906</strain>
    </source>
</reference>
<sequence length="118" mass="14625">MNFYYYFYYYNEGEFFKELSKFSKIDRAKIVSRINRIEKYGLMIAAQKLWVKKIDDNLFEIRIHFDHGISRSIYFEDIDANYVITQNFVKKSRKTPFSEIHKAKYRRRNYYDPNRKND</sequence>
<protein>
    <recommendedName>
        <fullName evidence="3">Toxin-antitoxin system, toxin component, RelE family</fullName>
    </recommendedName>
</protein>